<organism evidence="3 4">
    <name type="scientific">Pseudoprimorskyibacter insulae</name>
    <dbReference type="NCBI Taxonomy" id="1695997"/>
    <lineage>
        <taxon>Bacteria</taxon>
        <taxon>Pseudomonadati</taxon>
        <taxon>Pseudomonadota</taxon>
        <taxon>Alphaproteobacteria</taxon>
        <taxon>Rhodobacterales</taxon>
        <taxon>Paracoccaceae</taxon>
        <taxon>Pseudoprimorskyibacter</taxon>
    </lineage>
</organism>
<protein>
    <submittedName>
        <fullName evidence="3">Uncharacterized protein</fullName>
    </submittedName>
</protein>
<keyword evidence="2" id="KW-1133">Transmembrane helix</keyword>
<feature type="compositionally biased region" description="Low complexity" evidence="1">
    <location>
        <begin position="44"/>
        <end position="64"/>
    </location>
</feature>
<accession>A0A2R8AV52</accession>
<keyword evidence="2" id="KW-0812">Transmembrane</keyword>
<feature type="region of interest" description="Disordered" evidence="1">
    <location>
        <begin position="30"/>
        <end position="71"/>
    </location>
</feature>
<dbReference type="RefSeq" id="WP_108885613.1">
    <property type="nucleotide sequence ID" value="NZ_OMOJ01000002.1"/>
</dbReference>
<keyword evidence="4" id="KW-1185">Reference proteome</keyword>
<keyword evidence="2" id="KW-0472">Membrane</keyword>
<dbReference type="Proteomes" id="UP000244904">
    <property type="component" value="Unassembled WGS sequence"/>
</dbReference>
<evidence type="ECO:0000256" key="2">
    <source>
        <dbReference type="SAM" id="Phobius"/>
    </source>
</evidence>
<evidence type="ECO:0000256" key="1">
    <source>
        <dbReference type="SAM" id="MobiDB-lite"/>
    </source>
</evidence>
<reference evidence="4" key="1">
    <citation type="submission" date="2018-03" db="EMBL/GenBank/DDBJ databases">
        <authorList>
            <person name="Rodrigo-Torres L."/>
            <person name="Arahal R. D."/>
            <person name="Lucena T."/>
        </authorList>
    </citation>
    <scope>NUCLEOTIDE SEQUENCE [LARGE SCALE GENOMIC DNA]</scope>
    <source>
        <strain evidence="4">CECT 8871</strain>
    </source>
</reference>
<proteinExistence type="predicted"/>
<gene>
    <name evidence="3" type="ORF">PRI8871_01571</name>
</gene>
<evidence type="ECO:0000313" key="4">
    <source>
        <dbReference type="Proteomes" id="UP000244904"/>
    </source>
</evidence>
<name>A0A2R8AV52_9RHOB</name>
<dbReference type="OrthoDB" id="7854651at2"/>
<dbReference type="AlphaFoldDB" id="A0A2R8AV52"/>
<feature type="transmembrane region" description="Helical" evidence="2">
    <location>
        <begin position="6"/>
        <end position="21"/>
    </location>
</feature>
<evidence type="ECO:0000313" key="3">
    <source>
        <dbReference type="EMBL" id="SPF79774.1"/>
    </source>
</evidence>
<sequence length="255" mass="27678">MTYVYILIGALVVAAGVFVMLRRRSAGQNADDYAATPLPPDPIAAPERQPQRPAAAPTQAADPAPYDPEDPINMQIELLDQAGLHLTPGLTRDHLLAFASEADLSEGPFGLILFVYAEEISDGEYLHPVCPRAGMFDTECINGPGDYSQLVRKIARIGGVEDAITLAQDNVSPSSEGGELHYQIGTIRREFSPVVEDKWVDSEVLVMVMHDVQSLMTDRRLWTFDNGQAFGLLALDDDGASLIHDLAPGLVEPVQ</sequence>
<dbReference type="EMBL" id="OMOJ01000002">
    <property type="protein sequence ID" value="SPF79774.1"/>
    <property type="molecule type" value="Genomic_DNA"/>
</dbReference>